<evidence type="ECO:0000256" key="2">
    <source>
        <dbReference type="SAM" id="MobiDB-lite"/>
    </source>
</evidence>
<feature type="coiled-coil region" evidence="1">
    <location>
        <begin position="192"/>
        <end position="226"/>
    </location>
</feature>
<sequence>MLNRAIATKSAPKMFASLYHDELEIFQQQSLVMQDLMDDRTSRFSQTYNKTRSQNNVLRTESLNRCRFTNATEYRRHRSERAVSTATNKMNYSTFKQTKLADKLNEAAWEHTYTKIEMEKQPEHVAMQLRNKLKDQELLTEEAQTLNQNYRTILARFQTAAEQERDINVEKLKIKVLAEDQKKQTEASQQIKAAYLKTSAEFQALYEQLENQKDQHHALLLQKRAERKLLHNMPLERPRTPIIKEYNPPKMAEMKNFNIQSIFSRHQIKPEMFFQTVRKRFDLNPNDLKLRLKQCEDQVQAYKQELIELRIPRIKTAIVNDSVLTELKALLDLKKSTLSSLKVQITTIQNQLAVLCDKLSIFKPLKEHHVVQDDQQLQKLLNNEPGSLENTLNIHVPASIEALTECVIARAHSISDLIQEISFIPLKNLTMQPSQYLQKLESKSSIMLPAMQVEDDLQLDDGQTFNNEYAFNDLNLKIVLPTGDSRPTSSLGMHLSTGLKERREMKRSSQNVVQKCKKKEW</sequence>
<evidence type="ECO:0000313" key="3">
    <source>
        <dbReference type="EMBL" id="CAI9928011.1"/>
    </source>
</evidence>
<accession>A0AA86P030</accession>
<evidence type="ECO:0000313" key="4">
    <source>
        <dbReference type="EMBL" id="CAL5975708.1"/>
    </source>
</evidence>
<keyword evidence="5" id="KW-1185">Reference proteome</keyword>
<name>A0AA86P030_9EUKA</name>
<dbReference type="AlphaFoldDB" id="A0AA86P030"/>
<reference evidence="3" key="1">
    <citation type="submission" date="2023-06" db="EMBL/GenBank/DDBJ databases">
        <authorList>
            <person name="Kurt Z."/>
        </authorList>
    </citation>
    <scope>NUCLEOTIDE SEQUENCE</scope>
</reference>
<dbReference type="Proteomes" id="UP001642409">
    <property type="component" value="Unassembled WGS sequence"/>
</dbReference>
<dbReference type="EMBL" id="CATOUU010000386">
    <property type="protein sequence ID" value="CAI9928011.1"/>
    <property type="molecule type" value="Genomic_DNA"/>
</dbReference>
<feature type="region of interest" description="Disordered" evidence="2">
    <location>
        <begin position="486"/>
        <end position="512"/>
    </location>
</feature>
<organism evidence="3">
    <name type="scientific">Hexamita inflata</name>
    <dbReference type="NCBI Taxonomy" id="28002"/>
    <lineage>
        <taxon>Eukaryota</taxon>
        <taxon>Metamonada</taxon>
        <taxon>Diplomonadida</taxon>
        <taxon>Hexamitidae</taxon>
        <taxon>Hexamitinae</taxon>
        <taxon>Hexamita</taxon>
    </lineage>
</organism>
<gene>
    <name evidence="3" type="ORF">HINF_LOCUS15656</name>
    <name evidence="4" type="ORF">HINF_LOCUS3467</name>
</gene>
<proteinExistence type="predicted"/>
<reference evidence="4 5" key="2">
    <citation type="submission" date="2024-07" db="EMBL/GenBank/DDBJ databases">
        <authorList>
            <person name="Akdeniz Z."/>
        </authorList>
    </citation>
    <scope>NUCLEOTIDE SEQUENCE [LARGE SCALE GENOMIC DNA]</scope>
</reference>
<evidence type="ECO:0000313" key="5">
    <source>
        <dbReference type="Proteomes" id="UP001642409"/>
    </source>
</evidence>
<keyword evidence="1" id="KW-0175">Coiled coil</keyword>
<protein>
    <submittedName>
        <fullName evidence="4">Hypothetical_protein</fullName>
    </submittedName>
</protein>
<dbReference type="EMBL" id="CAXDID020000006">
    <property type="protein sequence ID" value="CAL5975708.1"/>
    <property type="molecule type" value="Genomic_DNA"/>
</dbReference>
<evidence type="ECO:0000256" key="1">
    <source>
        <dbReference type="SAM" id="Coils"/>
    </source>
</evidence>
<comment type="caution">
    <text evidence="3">The sequence shown here is derived from an EMBL/GenBank/DDBJ whole genome shotgun (WGS) entry which is preliminary data.</text>
</comment>